<dbReference type="Proteomes" id="UP000326678">
    <property type="component" value="Chromosome Gxm2"/>
</dbReference>
<organism evidence="1 2">
    <name type="scientific">Nostoc sphaeroides CCNUC1</name>
    <dbReference type="NCBI Taxonomy" id="2653204"/>
    <lineage>
        <taxon>Bacteria</taxon>
        <taxon>Bacillati</taxon>
        <taxon>Cyanobacteriota</taxon>
        <taxon>Cyanophyceae</taxon>
        <taxon>Nostocales</taxon>
        <taxon>Nostocaceae</taxon>
        <taxon>Nostoc</taxon>
    </lineage>
</organism>
<dbReference type="KEGG" id="nsh:GXM_07260"/>
<name>A0A5P8WC44_9NOSO</name>
<protein>
    <submittedName>
        <fullName evidence="1">Uncharacterized protein</fullName>
    </submittedName>
</protein>
<evidence type="ECO:0000313" key="2">
    <source>
        <dbReference type="Proteomes" id="UP000326678"/>
    </source>
</evidence>
<dbReference type="EMBL" id="CP045227">
    <property type="protein sequence ID" value="QFS49766.1"/>
    <property type="molecule type" value="Genomic_DNA"/>
</dbReference>
<gene>
    <name evidence="1" type="ORF">GXM_07260</name>
</gene>
<keyword evidence="2" id="KW-1185">Reference proteome</keyword>
<reference evidence="1 2" key="1">
    <citation type="submission" date="2019-10" db="EMBL/GenBank/DDBJ databases">
        <title>Genomic and transcriptomic insights into the perfect genentic adaptation of a filamentous nitrogen-fixing cyanobacterium to rice fields.</title>
        <authorList>
            <person name="Chen Z."/>
        </authorList>
    </citation>
    <scope>NUCLEOTIDE SEQUENCE [LARGE SCALE GENOMIC DNA]</scope>
    <source>
        <strain evidence="1">CCNUC1</strain>
    </source>
</reference>
<dbReference type="RefSeq" id="WP_267313723.1">
    <property type="nucleotide sequence ID" value="NZ_CP045227.1"/>
</dbReference>
<accession>A0A5P8WC44</accession>
<sequence length="40" mass="4489">MRKNGKVSVFEGIKVIGEYEEPEQMQDPDFVTSVSNDTIA</sequence>
<evidence type="ECO:0000313" key="1">
    <source>
        <dbReference type="EMBL" id="QFS49766.1"/>
    </source>
</evidence>
<dbReference type="AlphaFoldDB" id="A0A5P8WC44"/>
<proteinExistence type="predicted"/>